<dbReference type="SUPFAM" id="SSF88659">
    <property type="entry name" value="Sigma3 and sigma4 domains of RNA polymerase sigma factors"/>
    <property type="match status" value="1"/>
</dbReference>
<dbReference type="Pfam" id="PF04297">
    <property type="entry name" value="UPF0122"/>
    <property type="match status" value="1"/>
</dbReference>
<dbReference type="GO" id="GO:0003677">
    <property type="term" value="F:DNA binding"/>
    <property type="evidence" value="ECO:0007669"/>
    <property type="project" value="UniProtKB-KW"/>
</dbReference>
<dbReference type="AlphaFoldDB" id="A0A4U9RE23"/>
<proteinExistence type="inferred from homology"/>
<dbReference type="PANTHER" id="PTHR40083">
    <property type="entry name" value="UPF0122 PROTEIN CBO2450/CLC_2298"/>
    <property type="match status" value="1"/>
</dbReference>
<dbReference type="PANTHER" id="PTHR40083:SF1">
    <property type="entry name" value="UPF0122 PROTEIN YLXM"/>
    <property type="match status" value="1"/>
</dbReference>
<comment type="similarity">
    <text evidence="1 3">Belongs to the UPF0122 family.</text>
</comment>
<dbReference type="HAMAP" id="MF_00245">
    <property type="entry name" value="UPF0122"/>
    <property type="match status" value="1"/>
</dbReference>
<accession>A0A4U9RE23</accession>
<evidence type="ECO:0000256" key="1">
    <source>
        <dbReference type="ARBA" id="ARBA00008720"/>
    </source>
</evidence>
<dbReference type="OrthoDB" id="6392at2"/>
<evidence type="ECO:0000256" key="2">
    <source>
        <dbReference type="ARBA" id="ARBA00024764"/>
    </source>
</evidence>
<reference evidence="4 5" key="1">
    <citation type="submission" date="2019-05" db="EMBL/GenBank/DDBJ databases">
        <authorList>
            <consortium name="Pathogen Informatics"/>
        </authorList>
    </citation>
    <scope>NUCLEOTIDE SEQUENCE [LARGE SCALE GENOMIC DNA]</scope>
    <source>
        <strain evidence="4 5">NCTC503</strain>
    </source>
</reference>
<evidence type="ECO:0000313" key="5">
    <source>
        <dbReference type="Proteomes" id="UP000308489"/>
    </source>
</evidence>
<sequence length="114" mass="13622">MDKRTKILILFDIYGILLTEKQKNIMDLYYNNDFSLSEIGENSNTSRQAIHDTVKRCEKLLYEYEEKLQLMKKNFKLQNTKLSIEGNLKKLYDLKEDKVSEIVRNIEIELKEIN</sequence>
<dbReference type="Gene3D" id="1.10.10.10">
    <property type="entry name" value="Winged helix-like DNA-binding domain superfamily/Winged helix DNA-binding domain"/>
    <property type="match status" value="1"/>
</dbReference>
<dbReference type="NCBIfam" id="NF001072">
    <property type="entry name" value="PRK00118.2-2"/>
    <property type="match status" value="1"/>
</dbReference>
<evidence type="ECO:0000256" key="3">
    <source>
        <dbReference type="HAMAP-Rule" id="MF_00245"/>
    </source>
</evidence>
<dbReference type="EMBL" id="LR590481">
    <property type="protein sequence ID" value="VTQ90004.1"/>
    <property type="molecule type" value="Genomic_DNA"/>
</dbReference>
<keyword evidence="5" id="KW-1185">Reference proteome</keyword>
<dbReference type="NCBIfam" id="NF045758">
    <property type="entry name" value="YlxM"/>
    <property type="match status" value="1"/>
</dbReference>
<keyword evidence="4" id="KW-0238">DNA-binding</keyword>
<evidence type="ECO:0000313" key="4">
    <source>
        <dbReference type="EMBL" id="VTQ90004.1"/>
    </source>
</evidence>
<dbReference type="InterPro" id="IPR036388">
    <property type="entry name" value="WH-like_DNA-bd_sf"/>
</dbReference>
<dbReference type="KEGG" id="hhw:NCTC503_01516"/>
<dbReference type="RefSeq" id="WP_138210165.1">
    <property type="nucleotide sequence ID" value="NZ_CBCRUQ010000014.1"/>
</dbReference>
<organism evidence="4 5">
    <name type="scientific">Hathewaya histolytica</name>
    <name type="common">Clostridium histolyticum</name>
    <dbReference type="NCBI Taxonomy" id="1498"/>
    <lineage>
        <taxon>Bacteria</taxon>
        <taxon>Bacillati</taxon>
        <taxon>Bacillota</taxon>
        <taxon>Clostridia</taxon>
        <taxon>Eubacteriales</taxon>
        <taxon>Clostridiaceae</taxon>
        <taxon>Hathewaya</taxon>
    </lineage>
</organism>
<protein>
    <recommendedName>
        <fullName evidence="3">UPF0122 protein NCTC503_01516</fullName>
    </recommendedName>
</protein>
<dbReference type="InterPro" id="IPR013324">
    <property type="entry name" value="RNA_pol_sigma_r3/r4-like"/>
</dbReference>
<comment type="function">
    <text evidence="2 3">Might take part in the signal recognition particle (SRP) pathway. This is inferred from the conservation of its genetic proximity to ftsY/ffh. May be a regulatory protein.</text>
</comment>
<dbReference type="InterPro" id="IPR054831">
    <property type="entry name" value="UPF0122_fam_protein"/>
</dbReference>
<name>A0A4U9RE23_HATHI</name>
<dbReference type="Proteomes" id="UP000308489">
    <property type="component" value="Chromosome 1"/>
</dbReference>
<dbReference type="InterPro" id="IPR007394">
    <property type="entry name" value="UPF0122"/>
</dbReference>
<gene>
    <name evidence="4" type="ORF">NCTC503_01516</name>
</gene>